<dbReference type="AlphaFoldDB" id="A0A3D8JSA6"/>
<proteinExistence type="predicted"/>
<keyword evidence="3" id="KW-1185">Reference proteome</keyword>
<reference evidence="2 3" key="1">
    <citation type="submission" date="2018-08" db="EMBL/GenBank/DDBJ databases">
        <title>Paraburkholderia sp. DHOM06 isolated from forest soil.</title>
        <authorList>
            <person name="Gao Z.-H."/>
            <person name="Qiu L.-H."/>
        </authorList>
    </citation>
    <scope>NUCLEOTIDE SEQUENCE [LARGE SCALE GENOMIC DNA]</scope>
    <source>
        <strain evidence="2 3">DHOM06</strain>
    </source>
</reference>
<organism evidence="2 3">
    <name type="scientific">Trinickia dinghuensis</name>
    <dbReference type="NCBI Taxonomy" id="2291023"/>
    <lineage>
        <taxon>Bacteria</taxon>
        <taxon>Pseudomonadati</taxon>
        <taxon>Pseudomonadota</taxon>
        <taxon>Betaproteobacteria</taxon>
        <taxon>Burkholderiales</taxon>
        <taxon>Burkholderiaceae</taxon>
        <taxon>Trinickia</taxon>
    </lineage>
</organism>
<feature type="compositionally biased region" description="Polar residues" evidence="1">
    <location>
        <begin position="8"/>
        <end position="32"/>
    </location>
</feature>
<evidence type="ECO:0000313" key="3">
    <source>
        <dbReference type="Proteomes" id="UP000256838"/>
    </source>
</evidence>
<name>A0A3D8JSA6_9BURK</name>
<evidence type="ECO:0000256" key="1">
    <source>
        <dbReference type="SAM" id="MobiDB-lite"/>
    </source>
</evidence>
<feature type="region of interest" description="Disordered" evidence="1">
    <location>
        <begin position="1"/>
        <end position="32"/>
    </location>
</feature>
<accession>A0A3D8JSA6</accession>
<dbReference type="EMBL" id="QRGA01000020">
    <property type="protein sequence ID" value="RDU95291.1"/>
    <property type="molecule type" value="Genomic_DNA"/>
</dbReference>
<protein>
    <submittedName>
        <fullName evidence="2">Uncharacterized protein</fullName>
    </submittedName>
</protein>
<evidence type="ECO:0000313" key="2">
    <source>
        <dbReference type="EMBL" id="RDU95291.1"/>
    </source>
</evidence>
<gene>
    <name evidence="2" type="ORF">DWV00_29000</name>
</gene>
<dbReference type="Proteomes" id="UP000256838">
    <property type="component" value="Unassembled WGS sequence"/>
</dbReference>
<comment type="caution">
    <text evidence="2">The sequence shown here is derived from an EMBL/GenBank/DDBJ whole genome shotgun (WGS) entry which is preliminary data.</text>
</comment>
<sequence>MTPLTPAIHSTTSETFRCPKQHTTNRYGSNGTSRATVIPFAIALTLQTSFAIGEITQRQGISAMSQQ</sequence>